<dbReference type="AlphaFoldDB" id="A0A1H6KHA6"/>
<evidence type="ECO:0000256" key="1">
    <source>
        <dbReference type="ARBA" id="ARBA00022679"/>
    </source>
</evidence>
<dbReference type="Pfam" id="PF14602">
    <property type="entry name" value="Hexapep_2"/>
    <property type="match status" value="1"/>
</dbReference>
<protein>
    <submittedName>
        <fullName evidence="4">Trimeric lpxa-like</fullName>
    </submittedName>
</protein>
<dbReference type="PANTHER" id="PTHR23416">
    <property type="entry name" value="SIALIC ACID SYNTHASE-RELATED"/>
    <property type="match status" value="1"/>
</dbReference>
<dbReference type="STRING" id="1679444.PYTT_0431"/>
<keyword evidence="3" id="KW-0012">Acyltransferase</keyword>
<name>A0A1H6KHA6_9BACT</name>
<organism evidence="4 5">
    <name type="scientific">Akkermansia glycaniphila</name>
    <dbReference type="NCBI Taxonomy" id="1679444"/>
    <lineage>
        <taxon>Bacteria</taxon>
        <taxon>Pseudomonadati</taxon>
        <taxon>Verrucomicrobiota</taxon>
        <taxon>Verrucomicrobiia</taxon>
        <taxon>Verrucomicrobiales</taxon>
        <taxon>Akkermansiaceae</taxon>
        <taxon>Akkermansia</taxon>
    </lineage>
</organism>
<dbReference type="InterPro" id="IPR051159">
    <property type="entry name" value="Hexapeptide_acetyltransf"/>
</dbReference>
<evidence type="ECO:0000256" key="3">
    <source>
        <dbReference type="ARBA" id="ARBA00023315"/>
    </source>
</evidence>
<dbReference type="InterPro" id="IPR018357">
    <property type="entry name" value="Hexapep_transf_CS"/>
</dbReference>
<dbReference type="GO" id="GO:0016746">
    <property type="term" value="F:acyltransferase activity"/>
    <property type="evidence" value="ECO:0007669"/>
    <property type="project" value="UniProtKB-KW"/>
</dbReference>
<evidence type="ECO:0000313" key="5">
    <source>
        <dbReference type="Proteomes" id="UP000176204"/>
    </source>
</evidence>
<keyword evidence="2" id="KW-0677">Repeat</keyword>
<dbReference type="InterPro" id="IPR011004">
    <property type="entry name" value="Trimer_LpxA-like_sf"/>
</dbReference>
<keyword evidence="5" id="KW-1185">Reference proteome</keyword>
<dbReference type="InterPro" id="IPR001451">
    <property type="entry name" value="Hexapep"/>
</dbReference>
<dbReference type="Gene3D" id="2.160.10.10">
    <property type="entry name" value="Hexapeptide repeat proteins"/>
    <property type="match status" value="1"/>
</dbReference>
<sequence length="200" mass="20946">MNPVKKTIFRILASLSRAWCRIHGAQIAPTALITGFPHIKVRRGATLILEEGTTVHSLRGMNPVLTTRATLAANADGAELILKKGAGISGACIVCTSRIVIGENSIIGADALILDNDAHLPDTRPGWISTLTQKKHGRPITIGANCFIGARAIILKGVTIGDGAVIAAGTVVTRDVPPAHLACGNPAQCTPLPERMRQSS</sequence>
<reference evidence="5" key="1">
    <citation type="submission" date="2016-09" db="EMBL/GenBank/DDBJ databases">
        <authorList>
            <person name="Koehorst J."/>
        </authorList>
    </citation>
    <scope>NUCLEOTIDE SEQUENCE [LARGE SCALE GENOMIC DNA]</scope>
</reference>
<keyword evidence="1" id="KW-0808">Transferase</keyword>
<proteinExistence type="predicted"/>
<dbReference type="PROSITE" id="PS00101">
    <property type="entry name" value="HEXAPEP_TRANSFERASES"/>
    <property type="match status" value="1"/>
</dbReference>
<dbReference type="Proteomes" id="UP000176204">
    <property type="component" value="Chromosome I"/>
</dbReference>
<dbReference type="CDD" id="cd04647">
    <property type="entry name" value="LbH_MAT_like"/>
    <property type="match status" value="1"/>
</dbReference>
<dbReference type="SUPFAM" id="SSF51161">
    <property type="entry name" value="Trimeric LpxA-like enzymes"/>
    <property type="match status" value="2"/>
</dbReference>
<accession>A0A1H6KHA6</accession>
<dbReference type="EMBL" id="LT629973">
    <property type="protein sequence ID" value="SEH74965.1"/>
    <property type="molecule type" value="Genomic_DNA"/>
</dbReference>
<dbReference type="KEGG" id="agl:PYTT_0431"/>
<dbReference type="RefSeq" id="WP_067773857.1">
    <property type="nucleotide sequence ID" value="NZ_LIGX01000014.1"/>
</dbReference>
<evidence type="ECO:0000256" key="2">
    <source>
        <dbReference type="ARBA" id="ARBA00022737"/>
    </source>
</evidence>
<gene>
    <name evidence="4" type="ORF">PYTT_0431</name>
</gene>
<evidence type="ECO:0000313" key="4">
    <source>
        <dbReference type="EMBL" id="SEH74965.1"/>
    </source>
</evidence>